<feature type="region of interest" description="Disordered" evidence="2">
    <location>
        <begin position="795"/>
        <end position="871"/>
    </location>
</feature>
<dbReference type="VEuPathDB" id="FungiDB:SPPG_00947"/>
<evidence type="ECO:0000313" key="4">
    <source>
        <dbReference type="Proteomes" id="UP000053201"/>
    </source>
</evidence>
<dbReference type="AlphaFoldDB" id="A0A0L0HRG1"/>
<sequence length="871" mass="97276">MHRSSRQEALARSSSHIASRSGSLSHLVGQPVSTSPTKRERINATSDLRKAQSLWNNSQPSTHPTTARDAQVTFTFKDVPHDRRSEAKVVWTRHFQSEQNMIEQRYENQLPKSSKLIKGMQLEGVAFLQSALQGVFDKLTRTVEQLGNQLDKGDADYLVTRYFNDCIQILVAYLQNCSLDVSEEEGLLRDRGTSGDWIKLIDAVVLWNKVYMRHLDFLRQRDELLEQFTQQFEESEEENLILKDVLTHSSGGRCEVVIKRTFEDKARPKATLRNKSTNAPEEGHPGFCLPSKPVSARTVSALELLEKAVPFASERGIDVSALASALKSLSEEDAEPKVGTAASAAKTVEELLAEITKPMAKIRTDQALSQRSTAPTKMDLSVQTAPDVIQKHDAQSGVDKPIPRFESVCIQADMQHPAEQKLYDAAMRINTLEEKLEHALRKHSEDLTTITKKAEIERQTLKTEYEIEKHRLMQEKYELTTWLQDAERAKQSAANTTEKLEADIANLTRVLDSLSSQNNELNREKREVETSKAALAAELATLKGTYACIEAQYLTSTADAKDLKEKVDSLQKGLSEARKQLADLERERVQWEKTASDAIHAERAAVTQFQEIQEEIARVQDSNQKLSDSSLELERMLQIANVKNKELTNLLNVLMKFPDASLGHDVALSDLPLADEADKILKDMINSNNLRISLLEQKNNEFRVLRLQQSSRITASVQGKPEPKTALYDNHALQRATDAIVIRHLEEQAAIRVAAAAAAATKSTAGILQATAGANISRPRPQSPSPPALLAAWGPSAAMASQPSVPDTTRHRSAGMGTTRYPPNPELESFPSSPSKAERQIRQYHVTHQHTVPRKEAQGPPITRKLRWNIP</sequence>
<dbReference type="Proteomes" id="UP000053201">
    <property type="component" value="Unassembled WGS sequence"/>
</dbReference>
<gene>
    <name evidence="3" type="ORF">SPPG_00947</name>
</gene>
<proteinExistence type="predicted"/>
<dbReference type="EMBL" id="KQ257451">
    <property type="protein sequence ID" value="KND03464.1"/>
    <property type="molecule type" value="Genomic_DNA"/>
</dbReference>
<feature type="compositionally biased region" description="Polar residues" evidence="2">
    <location>
        <begin position="53"/>
        <end position="65"/>
    </location>
</feature>
<organism evidence="3 4">
    <name type="scientific">Spizellomyces punctatus (strain DAOM BR117)</name>
    <dbReference type="NCBI Taxonomy" id="645134"/>
    <lineage>
        <taxon>Eukaryota</taxon>
        <taxon>Fungi</taxon>
        <taxon>Fungi incertae sedis</taxon>
        <taxon>Chytridiomycota</taxon>
        <taxon>Chytridiomycota incertae sedis</taxon>
        <taxon>Chytridiomycetes</taxon>
        <taxon>Spizellomycetales</taxon>
        <taxon>Spizellomycetaceae</taxon>
        <taxon>Spizellomyces</taxon>
    </lineage>
</organism>
<accession>A0A0L0HRG1</accession>
<dbReference type="RefSeq" id="XP_016611503.1">
    <property type="nucleotide sequence ID" value="XM_016749274.1"/>
</dbReference>
<name>A0A0L0HRG1_SPIPD</name>
<evidence type="ECO:0000256" key="2">
    <source>
        <dbReference type="SAM" id="MobiDB-lite"/>
    </source>
</evidence>
<dbReference type="InParanoid" id="A0A0L0HRG1"/>
<evidence type="ECO:0000256" key="1">
    <source>
        <dbReference type="SAM" id="Coils"/>
    </source>
</evidence>
<protein>
    <submittedName>
        <fullName evidence="3">Uncharacterized protein</fullName>
    </submittedName>
</protein>
<feature type="compositionally biased region" description="Basic and acidic residues" evidence="2">
    <location>
        <begin position="37"/>
        <end position="50"/>
    </location>
</feature>
<feature type="compositionally biased region" description="Low complexity" evidence="2">
    <location>
        <begin position="10"/>
        <end position="26"/>
    </location>
</feature>
<dbReference type="Gene3D" id="1.10.287.2610">
    <property type="match status" value="1"/>
</dbReference>
<feature type="region of interest" description="Disordered" evidence="2">
    <location>
        <begin position="1"/>
        <end position="69"/>
    </location>
</feature>
<keyword evidence="4" id="KW-1185">Reference proteome</keyword>
<keyword evidence="1" id="KW-0175">Coiled coil</keyword>
<feature type="coiled-coil region" evidence="1">
    <location>
        <begin position="483"/>
        <end position="629"/>
    </location>
</feature>
<feature type="coiled-coil region" evidence="1">
    <location>
        <begin position="218"/>
        <end position="245"/>
    </location>
</feature>
<reference evidence="3 4" key="1">
    <citation type="submission" date="2009-08" db="EMBL/GenBank/DDBJ databases">
        <title>The Genome Sequence of Spizellomyces punctatus strain DAOM BR117.</title>
        <authorList>
            <consortium name="The Broad Institute Genome Sequencing Platform"/>
            <person name="Russ C."/>
            <person name="Cuomo C."/>
            <person name="Shea T."/>
            <person name="Young S.K."/>
            <person name="Zeng Q."/>
            <person name="Koehrsen M."/>
            <person name="Haas B."/>
            <person name="Borodovsky M."/>
            <person name="Guigo R."/>
            <person name="Alvarado L."/>
            <person name="Berlin A."/>
            <person name="Bochicchio J."/>
            <person name="Borenstein D."/>
            <person name="Chapman S."/>
            <person name="Chen Z."/>
            <person name="Engels R."/>
            <person name="Freedman E."/>
            <person name="Gellesch M."/>
            <person name="Goldberg J."/>
            <person name="Griggs A."/>
            <person name="Gujja S."/>
            <person name="Heiman D."/>
            <person name="Hepburn T."/>
            <person name="Howarth C."/>
            <person name="Jen D."/>
            <person name="Larson L."/>
            <person name="Lewis B."/>
            <person name="Mehta T."/>
            <person name="Park D."/>
            <person name="Pearson M."/>
            <person name="Roberts A."/>
            <person name="Saif S."/>
            <person name="Shenoy N."/>
            <person name="Sisk P."/>
            <person name="Stolte C."/>
            <person name="Sykes S."/>
            <person name="Thomson T."/>
            <person name="Walk T."/>
            <person name="White J."/>
            <person name="Yandava C."/>
            <person name="Burger G."/>
            <person name="Gray M.W."/>
            <person name="Holland P.W.H."/>
            <person name="King N."/>
            <person name="Lang F.B.F."/>
            <person name="Roger A.J."/>
            <person name="Ruiz-Trillo I."/>
            <person name="Lander E."/>
            <person name="Nusbaum C."/>
        </authorList>
    </citation>
    <scope>NUCLEOTIDE SEQUENCE [LARGE SCALE GENOMIC DNA]</scope>
    <source>
        <strain evidence="3 4">DAOM BR117</strain>
    </source>
</reference>
<evidence type="ECO:0000313" key="3">
    <source>
        <dbReference type="EMBL" id="KND03464.1"/>
    </source>
</evidence>
<dbReference type="GeneID" id="27684645"/>
<dbReference type="OrthoDB" id="2138102at2759"/>